<dbReference type="AlphaFoldDB" id="A0A8H8DFP3"/>
<keyword evidence="4 6" id="KW-1133">Transmembrane helix</keyword>
<comment type="caution">
    <text evidence="7">The sequence shown here is derived from an EMBL/GenBank/DDBJ whole genome shotgun (WGS) entry which is preliminary data.</text>
</comment>
<proteinExistence type="inferred from homology"/>
<sequence>CCAAGGVARCCFCCVVPLRLSVLTRLAYTVGFVLATTLAFLLKHYLGKAVAPALPAACGPACYGYLAVCRVSLALVLCHAFLMIATVGVRTSRDVRARLHNGFWPLKILVLAGVTAGLFYMQDALLYPYWIAALVFGCLFILLQNVILIDFAHSTVRGGAERWLWKYEQTGNNTYRTLLVGSTAALYLFALGGLVVLYANFTSGGPSCRSTNTWFATASTLLVAAVTVTSVHPAVREKSPTAGLLQAGIVSLYLVYLTASAVNTNPDGCAATAAADRRLASATTAVGVALTFIALGYSAFSAGSSGRGLVRFSSDSLDSPAGGGLGGGADGDDEADGTAYSYAFYHLVFVLAAFYMNDVVNNWASLAEETAGVGVPQMAVDKGRVSMWMKAASSWLVALLYLWTLVAPVLFPDRTFS</sequence>
<dbReference type="PANTHER" id="PTHR10383">
    <property type="entry name" value="SERINE INCORPORATOR"/>
    <property type="match status" value="1"/>
</dbReference>
<accession>A0A8H8DFP3</accession>
<keyword evidence="5 6" id="KW-0472">Membrane</keyword>
<organism evidence="7 8">
    <name type="scientific">Olpidium bornovanus</name>
    <dbReference type="NCBI Taxonomy" id="278681"/>
    <lineage>
        <taxon>Eukaryota</taxon>
        <taxon>Fungi</taxon>
        <taxon>Fungi incertae sedis</taxon>
        <taxon>Olpidiomycota</taxon>
        <taxon>Olpidiomycotina</taxon>
        <taxon>Olpidiomycetes</taxon>
        <taxon>Olpidiales</taxon>
        <taxon>Olpidiaceae</taxon>
        <taxon>Olpidium</taxon>
    </lineage>
</organism>
<feature type="transmembrane region" description="Helical" evidence="6">
    <location>
        <begin position="177"/>
        <end position="201"/>
    </location>
</feature>
<dbReference type="GO" id="GO:0016020">
    <property type="term" value="C:membrane"/>
    <property type="evidence" value="ECO:0007669"/>
    <property type="project" value="UniProtKB-SubCell"/>
</dbReference>
<comment type="subcellular location">
    <subcellularLocation>
        <location evidence="1">Membrane</location>
        <topology evidence="1">Multi-pass membrane protein</topology>
    </subcellularLocation>
</comment>
<evidence type="ECO:0000313" key="7">
    <source>
        <dbReference type="EMBL" id="KAG5456593.1"/>
    </source>
</evidence>
<evidence type="ECO:0000256" key="4">
    <source>
        <dbReference type="ARBA" id="ARBA00022989"/>
    </source>
</evidence>
<feature type="transmembrane region" description="Helical" evidence="6">
    <location>
        <begin position="26"/>
        <end position="45"/>
    </location>
</feature>
<feature type="transmembrane region" description="Helical" evidence="6">
    <location>
        <begin position="392"/>
        <end position="411"/>
    </location>
</feature>
<dbReference type="Proteomes" id="UP000673691">
    <property type="component" value="Unassembled WGS sequence"/>
</dbReference>
<evidence type="ECO:0000256" key="5">
    <source>
        <dbReference type="ARBA" id="ARBA00023136"/>
    </source>
</evidence>
<evidence type="ECO:0000256" key="1">
    <source>
        <dbReference type="ARBA" id="ARBA00004141"/>
    </source>
</evidence>
<keyword evidence="8" id="KW-1185">Reference proteome</keyword>
<feature type="non-terminal residue" evidence="7">
    <location>
        <position position="1"/>
    </location>
</feature>
<feature type="transmembrane region" description="Helical" evidence="6">
    <location>
        <begin position="101"/>
        <end position="121"/>
    </location>
</feature>
<evidence type="ECO:0000256" key="3">
    <source>
        <dbReference type="ARBA" id="ARBA00022692"/>
    </source>
</evidence>
<dbReference type="Pfam" id="PF03348">
    <property type="entry name" value="Serinc"/>
    <property type="match status" value="1"/>
</dbReference>
<feature type="transmembrane region" description="Helical" evidence="6">
    <location>
        <begin position="279"/>
        <end position="300"/>
    </location>
</feature>
<feature type="transmembrane region" description="Helical" evidence="6">
    <location>
        <begin position="242"/>
        <end position="259"/>
    </location>
</feature>
<protein>
    <submittedName>
        <fullName evidence="7">Serine incorporator/TMS membrane protein</fullName>
    </submittedName>
</protein>
<feature type="transmembrane region" description="Helical" evidence="6">
    <location>
        <begin position="65"/>
        <end position="89"/>
    </location>
</feature>
<dbReference type="EMBL" id="JAEFCI010011488">
    <property type="protein sequence ID" value="KAG5456593.1"/>
    <property type="molecule type" value="Genomic_DNA"/>
</dbReference>
<dbReference type="OrthoDB" id="5963193at2759"/>
<feature type="transmembrane region" description="Helical" evidence="6">
    <location>
        <begin position="127"/>
        <end position="156"/>
    </location>
</feature>
<evidence type="ECO:0000256" key="2">
    <source>
        <dbReference type="ARBA" id="ARBA00006665"/>
    </source>
</evidence>
<comment type="similarity">
    <text evidence="2">Belongs to the TDE1 family.</text>
</comment>
<evidence type="ECO:0000256" key="6">
    <source>
        <dbReference type="SAM" id="Phobius"/>
    </source>
</evidence>
<feature type="transmembrane region" description="Helical" evidence="6">
    <location>
        <begin position="213"/>
        <end position="235"/>
    </location>
</feature>
<evidence type="ECO:0000313" key="8">
    <source>
        <dbReference type="Proteomes" id="UP000673691"/>
    </source>
</evidence>
<dbReference type="InterPro" id="IPR005016">
    <property type="entry name" value="TDE1/TMS"/>
</dbReference>
<dbReference type="PANTHER" id="PTHR10383:SF9">
    <property type="entry name" value="SERINE INCORPORATOR, ISOFORM F"/>
    <property type="match status" value="1"/>
</dbReference>
<keyword evidence="3 6" id="KW-0812">Transmembrane</keyword>
<name>A0A8H8DFP3_9FUNG</name>
<gene>
    <name evidence="7" type="ORF">BJ554DRAFT_3628</name>
</gene>
<reference evidence="7 8" key="1">
    <citation type="journal article" name="Sci. Rep.">
        <title>Genome-scale phylogenetic analyses confirm Olpidium as the closest living zoosporic fungus to the non-flagellated, terrestrial fungi.</title>
        <authorList>
            <person name="Chang Y."/>
            <person name="Rochon D."/>
            <person name="Sekimoto S."/>
            <person name="Wang Y."/>
            <person name="Chovatia M."/>
            <person name="Sandor L."/>
            <person name="Salamov A."/>
            <person name="Grigoriev I.V."/>
            <person name="Stajich J.E."/>
            <person name="Spatafora J.W."/>
        </authorList>
    </citation>
    <scope>NUCLEOTIDE SEQUENCE [LARGE SCALE GENOMIC DNA]</scope>
    <source>
        <strain evidence="7">S191</strain>
    </source>
</reference>